<comment type="similarity">
    <text evidence="8 9">Belongs to the TonB-dependent receptor family.</text>
</comment>
<comment type="subcellular location">
    <subcellularLocation>
        <location evidence="1 8">Cell outer membrane</location>
        <topology evidence="1 8">Multi-pass membrane protein</topology>
    </subcellularLocation>
</comment>
<evidence type="ECO:0000313" key="10">
    <source>
        <dbReference type="EMBL" id="APU66922.1"/>
    </source>
</evidence>
<dbReference type="NCBIfam" id="TIGR04056">
    <property type="entry name" value="OMP_RagA_SusC"/>
    <property type="match status" value="1"/>
</dbReference>
<evidence type="ECO:0000313" key="11">
    <source>
        <dbReference type="Proteomes" id="UP000186230"/>
    </source>
</evidence>
<sequence>MYLLLLLPMSFFAQNTVSGTVTESATSLPVPGANVIVKGTTNGTTTDFDGNYTIENVSAGDVLVYSFLGFVTQEVPYEGQSTIDILLDEDQGTLDEVVLIGYGATSEQDATGAVQKVSAEDFNQGAVVAPEELIAGKSAGVQIVPGDGAPGSGGSIRIRGGASLSGSNDPLIVVDGVPLDQRGVQGSRNALNSINPNEIEDFTILKDAAATSIYGSRASNGVILITTKKGKKDTPFQFTYDVKTSIGNITDKVDVLNAEQFRNIINNTPGTDPELLGDASTDWQELIYQTSVGAIHNLTATQGVGNFYYRLNFNHTQQTGVLKRDYYQRDAFNISLNQDLFDNQLKLTLTSKNSLDQNNFANRGAIGAAVAFDPTQAVYDPNSPFDGYFEFTRATGSDITQQNLATRNPVALIAQTEDSNQTRRSITNLNAEWKLPWVDGLKAVVSGGFDYSEVQGATFLPITAASNTSNINQFSNYDGINRNLLLDTYVNYQNEIEAISTEIDATAGHSYQEFYSYSDSYGTEQDQERDFPEYISRNALESYFGRVSFDINNKYLISGSIRADGSSRVAPQNRWGYFPAASIGWKVQNEKFLENADWLTQLKLRAGYGETGNYEIGQDYGYLGIYTPSVGGASYQFGNEFVPTLRPEEYDENLKWEALKNYNAGIDLGFFDNRLTGSVDAYYRETKDLVAVVPIPAGANLSDQLLTNVGTAISRGIEVAVGGDLARSEDFNWSVNYNITFQEKEITKLSLGDDPDFFIPQGGISGGVGNTIQLWKKGFDPSTFFVFRQVYNEQGQPIEGAYVDVNGDNQITEADRQPYKKATPDYFMGFTNTLNYKNFDLNFTFRGSFGNYVYNNTKSSNGFVEAGTNTPSDYYSNLNANVLETNFQNSQFFSDYYLEAADFVKLDNVSIGYTIPGEKVDFRASLTASNVLTITNYDGLDPEVFGGIDNNFYPRSRRFVLGLNFAF</sequence>
<dbReference type="EMBL" id="CP016359">
    <property type="protein sequence ID" value="APU66922.1"/>
    <property type="molecule type" value="Genomic_DNA"/>
</dbReference>
<keyword evidence="5 9" id="KW-0798">TonB box</keyword>
<evidence type="ECO:0000256" key="1">
    <source>
        <dbReference type="ARBA" id="ARBA00004571"/>
    </source>
</evidence>
<dbReference type="InterPro" id="IPR037066">
    <property type="entry name" value="Plug_dom_sf"/>
</dbReference>
<dbReference type="SUPFAM" id="SSF49464">
    <property type="entry name" value="Carboxypeptidase regulatory domain-like"/>
    <property type="match status" value="1"/>
</dbReference>
<dbReference type="Gene3D" id="2.40.170.20">
    <property type="entry name" value="TonB-dependent receptor, beta-barrel domain"/>
    <property type="match status" value="1"/>
</dbReference>
<dbReference type="InterPro" id="IPR036942">
    <property type="entry name" value="Beta-barrel_TonB_sf"/>
</dbReference>
<dbReference type="SUPFAM" id="SSF56935">
    <property type="entry name" value="Porins"/>
    <property type="match status" value="1"/>
</dbReference>
<dbReference type="Pfam" id="PF13715">
    <property type="entry name" value="CarbopepD_reg_2"/>
    <property type="match status" value="1"/>
</dbReference>
<dbReference type="InterPro" id="IPR008969">
    <property type="entry name" value="CarboxyPept-like_regulatory"/>
</dbReference>
<keyword evidence="7 8" id="KW-0998">Cell outer membrane</keyword>
<name>A0A1L7I1G3_9FLAO</name>
<keyword evidence="2 8" id="KW-0813">Transport</keyword>
<dbReference type="Pfam" id="PF00593">
    <property type="entry name" value="TonB_dep_Rec_b-barrel"/>
    <property type="match status" value="1"/>
</dbReference>
<dbReference type="NCBIfam" id="TIGR04057">
    <property type="entry name" value="SusC_RagA_signa"/>
    <property type="match status" value="1"/>
</dbReference>
<evidence type="ECO:0000256" key="2">
    <source>
        <dbReference type="ARBA" id="ARBA00022448"/>
    </source>
</evidence>
<keyword evidence="3 8" id="KW-1134">Transmembrane beta strand</keyword>
<keyword evidence="6 8" id="KW-0472">Membrane</keyword>
<dbReference type="InterPro" id="IPR023996">
    <property type="entry name" value="TonB-dep_OMP_SusC/RagA"/>
</dbReference>
<evidence type="ECO:0000256" key="4">
    <source>
        <dbReference type="ARBA" id="ARBA00022692"/>
    </source>
</evidence>
<dbReference type="GO" id="GO:0009279">
    <property type="term" value="C:cell outer membrane"/>
    <property type="evidence" value="ECO:0007669"/>
    <property type="project" value="UniProtKB-SubCell"/>
</dbReference>
<dbReference type="InterPro" id="IPR023997">
    <property type="entry name" value="TonB-dep_OMP_SusC/RagA_CS"/>
</dbReference>
<evidence type="ECO:0000256" key="5">
    <source>
        <dbReference type="ARBA" id="ARBA00023077"/>
    </source>
</evidence>
<accession>A0A1L7I1G3</accession>
<dbReference type="InterPro" id="IPR039426">
    <property type="entry name" value="TonB-dep_rcpt-like"/>
</dbReference>
<proteinExistence type="inferred from homology"/>
<dbReference type="Pfam" id="PF07715">
    <property type="entry name" value="Plug"/>
    <property type="match status" value="1"/>
</dbReference>
<keyword evidence="4 8" id="KW-0812">Transmembrane</keyword>
<gene>
    <name evidence="10" type="ORF">GRFL_0198</name>
</gene>
<dbReference type="KEGG" id="gfl:GRFL_0198"/>
<evidence type="ECO:0000256" key="6">
    <source>
        <dbReference type="ARBA" id="ARBA00023136"/>
    </source>
</evidence>
<protein>
    <submittedName>
        <fullName evidence="10">SusC, outer membrane protein involved in starch binding</fullName>
    </submittedName>
</protein>
<evidence type="ECO:0000256" key="3">
    <source>
        <dbReference type="ARBA" id="ARBA00022452"/>
    </source>
</evidence>
<organism evidence="10 11">
    <name type="scientific">Christiangramia flava JLT2011</name>
    <dbReference type="NCBI Taxonomy" id="1229726"/>
    <lineage>
        <taxon>Bacteria</taxon>
        <taxon>Pseudomonadati</taxon>
        <taxon>Bacteroidota</taxon>
        <taxon>Flavobacteriia</taxon>
        <taxon>Flavobacteriales</taxon>
        <taxon>Flavobacteriaceae</taxon>
        <taxon>Christiangramia</taxon>
    </lineage>
</organism>
<evidence type="ECO:0000256" key="7">
    <source>
        <dbReference type="ARBA" id="ARBA00023237"/>
    </source>
</evidence>
<dbReference type="STRING" id="1229726.GRFL_0198"/>
<dbReference type="InterPro" id="IPR012910">
    <property type="entry name" value="Plug_dom"/>
</dbReference>
<dbReference type="Proteomes" id="UP000186230">
    <property type="component" value="Chromosome"/>
</dbReference>
<keyword evidence="11" id="KW-1185">Reference proteome</keyword>
<dbReference type="PROSITE" id="PS52016">
    <property type="entry name" value="TONB_DEPENDENT_REC_3"/>
    <property type="match status" value="1"/>
</dbReference>
<dbReference type="Gene3D" id="2.170.130.10">
    <property type="entry name" value="TonB-dependent receptor, plug domain"/>
    <property type="match status" value="1"/>
</dbReference>
<evidence type="ECO:0000256" key="8">
    <source>
        <dbReference type="PROSITE-ProRule" id="PRU01360"/>
    </source>
</evidence>
<dbReference type="AlphaFoldDB" id="A0A1L7I1G3"/>
<reference evidence="10 11" key="1">
    <citation type="submission" date="2016-07" db="EMBL/GenBank/DDBJ databases">
        <title>Multi-omics approach to identify versatile polysaccharide utilization systems of a marine flavobacterium Gramella flava.</title>
        <authorList>
            <person name="Tang K."/>
        </authorList>
    </citation>
    <scope>NUCLEOTIDE SEQUENCE [LARGE SCALE GENOMIC DNA]</scope>
    <source>
        <strain evidence="10 11">JLT2011</strain>
    </source>
</reference>
<evidence type="ECO:0000256" key="9">
    <source>
        <dbReference type="RuleBase" id="RU003357"/>
    </source>
</evidence>
<dbReference type="Gene3D" id="2.60.40.1120">
    <property type="entry name" value="Carboxypeptidase-like, regulatory domain"/>
    <property type="match status" value="1"/>
</dbReference>
<dbReference type="InterPro" id="IPR000531">
    <property type="entry name" value="Beta-barrel_TonB"/>
</dbReference>